<evidence type="ECO:0000256" key="1">
    <source>
        <dbReference type="SAM" id="Phobius"/>
    </source>
</evidence>
<proteinExistence type="predicted"/>
<dbReference type="AlphaFoldDB" id="A0A5N6M669"/>
<keyword evidence="1" id="KW-1133">Transmembrane helix</keyword>
<reference evidence="2 3" key="1">
    <citation type="submission" date="2019-05" db="EMBL/GenBank/DDBJ databases">
        <title>Mikania micrantha, genome provides insights into the molecular mechanism of rapid growth.</title>
        <authorList>
            <person name="Liu B."/>
        </authorList>
    </citation>
    <scope>NUCLEOTIDE SEQUENCE [LARGE SCALE GENOMIC DNA]</scope>
    <source>
        <strain evidence="2">NLD-2019</strain>
        <tissue evidence="2">Leaf</tissue>
    </source>
</reference>
<protein>
    <submittedName>
        <fullName evidence="2">Uncharacterized protein</fullName>
    </submittedName>
</protein>
<comment type="caution">
    <text evidence="2">The sequence shown here is derived from an EMBL/GenBank/DDBJ whole genome shotgun (WGS) entry which is preliminary data.</text>
</comment>
<feature type="transmembrane region" description="Helical" evidence="1">
    <location>
        <begin position="41"/>
        <end position="61"/>
    </location>
</feature>
<evidence type="ECO:0000313" key="3">
    <source>
        <dbReference type="Proteomes" id="UP000326396"/>
    </source>
</evidence>
<sequence>MWALQTPNCGTLNVGHPKDELSPDFCIHSQLLYLQVSSRSIVGTQLINAIVFPTSFATGYLRGSRRMSLRCLRRRLGLRGWKVRSNVAVDVVIGCRPSGTEENRM</sequence>
<dbReference type="Proteomes" id="UP000326396">
    <property type="component" value="Linkage Group LG6"/>
</dbReference>
<keyword evidence="1" id="KW-0812">Transmembrane</keyword>
<dbReference type="EMBL" id="SZYD01000016">
    <property type="protein sequence ID" value="KAD3336094.1"/>
    <property type="molecule type" value="Genomic_DNA"/>
</dbReference>
<keyword evidence="1" id="KW-0472">Membrane</keyword>
<accession>A0A5N6M669</accession>
<evidence type="ECO:0000313" key="2">
    <source>
        <dbReference type="EMBL" id="KAD3336094.1"/>
    </source>
</evidence>
<organism evidence="2 3">
    <name type="scientific">Mikania micrantha</name>
    <name type="common">bitter vine</name>
    <dbReference type="NCBI Taxonomy" id="192012"/>
    <lineage>
        <taxon>Eukaryota</taxon>
        <taxon>Viridiplantae</taxon>
        <taxon>Streptophyta</taxon>
        <taxon>Embryophyta</taxon>
        <taxon>Tracheophyta</taxon>
        <taxon>Spermatophyta</taxon>
        <taxon>Magnoliopsida</taxon>
        <taxon>eudicotyledons</taxon>
        <taxon>Gunneridae</taxon>
        <taxon>Pentapetalae</taxon>
        <taxon>asterids</taxon>
        <taxon>campanulids</taxon>
        <taxon>Asterales</taxon>
        <taxon>Asteraceae</taxon>
        <taxon>Asteroideae</taxon>
        <taxon>Heliantheae alliance</taxon>
        <taxon>Eupatorieae</taxon>
        <taxon>Mikania</taxon>
    </lineage>
</organism>
<gene>
    <name evidence="2" type="ORF">E3N88_31613</name>
</gene>
<name>A0A5N6M669_9ASTR</name>
<keyword evidence="3" id="KW-1185">Reference proteome</keyword>